<name>A0A7R9GAE5_9CRUS</name>
<keyword evidence="2" id="KW-0694">RNA-binding</keyword>
<dbReference type="GO" id="GO:0071204">
    <property type="term" value="C:histone pre-mRNA 3'end processing complex"/>
    <property type="evidence" value="ECO:0007669"/>
    <property type="project" value="TreeGrafter"/>
</dbReference>
<evidence type="ECO:0000256" key="3">
    <source>
        <dbReference type="SAM" id="MobiDB-lite"/>
    </source>
</evidence>
<feature type="compositionally biased region" description="Low complexity" evidence="3">
    <location>
        <begin position="163"/>
        <end position="176"/>
    </location>
</feature>
<dbReference type="AlphaFoldDB" id="A0A7R9GAE5"/>
<dbReference type="InterPro" id="IPR038294">
    <property type="entry name" value="SLBP_RNA_bind_sf"/>
</dbReference>
<evidence type="ECO:0000256" key="2">
    <source>
        <dbReference type="ARBA" id="ARBA00022884"/>
    </source>
</evidence>
<evidence type="ECO:0000313" key="5">
    <source>
        <dbReference type="EMBL" id="CAD7273757.1"/>
    </source>
</evidence>
<organism evidence="5">
    <name type="scientific">Notodromas monacha</name>
    <dbReference type="NCBI Taxonomy" id="399045"/>
    <lineage>
        <taxon>Eukaryota</taxon>
        <taxon>Metazoa</taxon>
        <taxon>Ecdysozoa</taxon>
        <taxon>Arthropoda</taxon>
        <taxon>Crustacea</taxon>
        <taxon>Oligostraca</taxon>
        <taxon>Ostracoda</taxon>
        <taxon>Podocopa</taxon>
        <taxon>Podocopida</taxon>
        <taxon>Cypridocopina</taxon>
        <taxon>Cypridoidea</taxon>
        <taxon>Cyprididae</taxon>
        <taxon>Notodromas</taxon>
    </lineage>
</organism>
<dbReference type="GO" id="GO:0003729">
    <property type="term" value="F:mRNA binding"/>
    <property type="evidence" value="ECO:0007669"/>
    <property type="project" value="InterPro"/>
</dbReference>
<accession>A0A7R9GAE5</accession>
<evidence type="ECO:0000256" key="1">
    <source>
        <dbReference type="ARBA" id="ARBA00006151"/>
    </source>
</evidence>
<dbReference type="GO" id="GO:0051028">
    <property type="term" value="P:mRNA transport"/>
    <property type="evidence" value="ECO:0007669"/>
    <property type="project" value="TreeGrafter"/>
</dbReference>
<dbReference type="Proteomes" id="UP000678499">
    <property type="component" value="Unassembled WGS sequence"/>
</dbReference>
<dbReference type="EMBL" id="CAJPEX010000169">
    <property type="protein sequence ID" value="CAG0913909.1"/>
    <property type="molecule type" value="Genomic_DNA"/>
</dbReference>
<feature type="compositionally biased region" description="Low complexity" evidence="3">
    <location>
        <begin position="194"/>
        <end position="216"/>
    </location>
</feature>
<dbReference type="OrthoDB" id="265795at2759"/>
<evidence type="ECO:0000259" key="4">
    <source>
        <dbReference type="Pfam" id="PF15247"/>
    </source>
</evidence>
<dbReference type="GO" id="GO:0007076">
    <property type="term" value="P:mitotic chromosome condensation"/>
    <property type="evidence" value="ECO:0007669"/>
    <property type="project" value="UniProtKB-ARBA"/>
</dbReference>
<dbReference type="Pfam" id="PF15247">
    <property type="entry name" value="SLBP_RNA_bind"/>
    <property type="match status" value="1"/>
</dbReference>
<protein>
    <recommendedName>
        <fullName evidence="4">Histone RNA hairpin-binding protein RNA-binding domain-containing protein</fullName>
    </recommendedName>
</protein>
<feature type="compositionally biased region" description="Basic and acidic residues" evidence="3">
    <location>
        <begin position="115"/>
        <end position="131"/>
    </location>
</feature>
<comment type="similarity">
    <text evidence="1">Belongs to the SLBP family.</text>
</comment>
<feature type="domain" description="Histone RNA hairpin-binding protein RNA-binding" evidence="4">
    <location>
        <begin position="251"/>
        <end position="317"/>
    </location>
</feature>
<dbReference type="InterPro" id="IPR026502">
    <property type="entry name" value="SLBP1/SLBP2"/>
</dbReference>
<keyword evidence="6" id="KW-1185">Reference proteome</keyword>
<feature type="compositionally biased region" description="Basic residues" evidence="3">
    <location>
        <begin position="182"/>
        <end position="193"/>
    </location>
</feature>
<feature type="compositionally biased region" description="Basic and acidic residues" evidence="3">
    <location>
        <begin position="63"/>
        <end position="81"/>
    </location>
</feature>
<dbReference type="FunFam" id="1.10.8.1120:FF:000001">
    <property type="entry name" value="Histone RNA hairpin-binding protein-like"/>
    <property type="match status" value="1"/>
</dbReference>
<dbReference type="GO" id="GO:0005737">
    <property type="term" value="C:cytoplasm"/>
    <property type="evidence" value="ECO:0007669"/>
    <property type="project" value="TreeGrafter"/>
</dbReference>
<dbReference type="PANTHER" id="PTHR17408">
    <property type="entry name" value="HISTONE RNA HAIRPIN-BINDING PROTEIN"/>
    <property type="match status" value="1"/>
</dbReference>
<dbReference type="EMBL" id="OA882206">
    <property type="protein sequence ID" value="CAD7273757.1"/>
    <property type="molecule type" value="Genomic_DNA"/>
</dbReference>
<proteinExistence type="inferred from homology"/>
<dbReference type="PANTHER" id="PTHR17408:SF0">
    <property type="entry name" value="HISTONE RNA HAIRPIN-BINDING PROTEIN"/>
    <property type="match status" value="1"/>
</dbReference>
<dbReference type="GO" id="GO:0006398">
    <property type="term" value="P:mRNA 3'-end processing by stem-loop binding and cleavage"/>
    <property type="evidence" value="ECO:0007669"/>
    <property type="project" value="TreeGrafter"/>
</dbReference>
<feature type="compositionally biased region" description="Basic and acidic residues" evidence="3">
    <location>
        <begin position="37"/>
        <end position="56"/>
    </location>
</feature>
<dbReference type="GO" id="GO:0071207">
    <property type="term" value="F:histone pre-mRNA stem-loop binding"/>
    <property type="evidence" value="ECO:0007669"/>
    <property type="project" value="TreeGrafter"/>
</dbReference>
<sequence length="326" mass="37808">MDAREMSRRNASSWADEVEEMDRMENSAKSPVKSKHVKLEENRMKGCVKREIKIEPSENADEEDRKRDNTRVPSDLKKETEISVGIKLEEEDNRKPVEIVVRNTRSSSRNITVEDGDRKFRGNTGKTREENGSGSRTLEARKRPHERSRGALKSTPRKAKTLSSASSTDDISSNSDMLSPRQKARKLQPRFRSRNFSQISNYSSSSQDSSGSMRNNLWSVNKNPDDCDLTAARTRFYHTVIPDDPENREEDPDVLVRRQKQIDYGKNTKAYERYVSKVDKDIRTADMPWTPNKYQKTSRRSYDTQIKLWKIALHAWDRDTEDESIK</sequence>
<reference evidence="5" key="1">
    <citation type="submission" date="2020-11" db="EMBL/GenBank/DDBJ databases">
        <authorList>
            <person name="Tran Van P."/>
        </authorList>
    </citation>
    <scope>NUCLEOTIDE SEQUENCE</scope>
</reference>
<dbReference type="InterPro" id="IPR029344">
    <property type="entry name" value="SLBP_RNA_bind"/>
</dbReference>
<evidence type="ECO:0000313" key="6">
    <source>
        <dbReference type="Proteomes" id="UP000678499"/>
    </source>
</evidence>
<dbReference type="Gene3D" id="1.10.8.1120">
    <property type="entry name" value="Histone RNA hairpin-binding protein RNA-binding domain"/>
    <property type="match status" value="1"/>
</dbReference>
<gene>
    <name evidence="5" type="ORF">NMOB1V02_LOCUS1628</name>
</gene>
<feature type="region of interest" description="Disordered" evidence="3">
    <location>
        <begin position="1"/>
        <end position="217"/>
    </location>
</feature>